<comment type="caution">
    <text evidence="3">The sequence shown here is derived from an EMBL/GenBank/DDBJ whole genome shotgun (WGS) entry which is preliminary data.</text>
</comment>
<keyword evidence="2" id="KW-0732">Signal</keyword>
<feature type="transmembrane region" description="Helical" evidence="1">
    <location>
        <begin position="59"/>
        <end position="82"/>
    </location>
</feature>
<keyword evidence="1" id="KW-0472">Membrane</keyword>
<accession>A0A8S9ZX65</accession>
<feature type="signal peptide" evidence="2">
    <location>
        <begin position="1"/>
        <end position="22"/>
    </location>
</feature>
<feature type="chain" id="PRO_5035821993" evidence="2">
    <location>
        <begin position="23"/>
        <end position="93"/>
    </location>
</feature>
<dbReference type="PANTHER" id="PTHR34149">
    <property type="entry name" value="PROTEIN CBG11905-RELATED"/>
    <property type="match status" value="1"/>
</dbReference>
<dbReference type="PANTHER" id="PTHR34149:SF9">
    <property type="entry name" value="PROTEIN CBG09996"/>
    <property type="match status" value="1"/>
</dbReference>
<evidence type="ECO:0000256" key="2">
    <source>
        <dbReference type="SAM" id="SignalP"/>
    </source>
</evidence>
<dbReference type="Pfam" id="PF10853">
    <property type="entry name" value="DUF2650"/>
    <property type="match status" value="1"/>
</dbReference>
<evidence type="ECO:0000313" key="3">
    <source>
        <dbReference type="EMBL" id="KAF7637861.1"/>
    </source>
</evidence>
<dbReference type="Proteomes" id="UP000605970">
    <property type="component" value="Unassembled WGS sequence"/>
</dbReference>
<gene>
    <name evidence="3" type="ORF">Mgra_00002564</name>
</gene>
<keyword evidence="1" id="KW-0812">Transmembrane</keyword>
<keyword evidence="4" id="KW-1185">Reference proteome</keyword>
<proteinExistence type="predicted"/>
<evidence type="ECO:0000313" key="4">
    <source>
        <dbReference type="Proteomes" id="UP000605970"/>
    </source>
</evidence>
<name>A0A8S9ZX65_9BILA</name>
<dbReference type="AlphaFoldDB" id="A0A8S9ZX65"/>
<dbReference type="EMBL" id="JABEBT010000016">
    <property type="protein sequence ID" value="KAF7637861.1"/>
    <property type="molecule type" value="Genomic_DNA"/>
</dbReference>
<organism evidence="3 4">
    <name type="scientific">Meloidogyne graminicola</name>
    <dbReference type="NCBI Taxonomy" id="189291"/>
    <lineage>
        <taxon>Eukaryota</taxon>
        <taxon>Metazoa</taxon>
        <taxon>Ecdysozoa</taxon>
        <taxon>Nematoda</taxon>
        <taxon>Chromadorea</taxon>
        <taxon>Rhabditida</taxon>
        <taxon>Tylenchina</taxon>
        <taxon>Tylenchomorpha</taxon>
        <taxon>Tylenchoidea</taxon>
        <taxon>Meloidogynidae</taxon>
        <taxon>Meloidogyninae</taxon>
        <taxon>Meloidogyne</taxon>
    </lineage>
</organism>
<sequence>MPYTYLPFVVLFLPLFLGISSAIEKEDFGQKSGDDSNAFIYYECCGQILNDCCLKLQTWVIIVIAILLICTLLSIVLSFISYQLKFGDNFKRF</sequence>
<dbReference type="InterPro" id="IPR022559">
    <property type="entry name" value="SUP-1-like"/>
</dbReference>
<reference evidence="3" key="1">
    <citation type="journal article" date="2020" name="Ecol. Evol.">
        <title>Genome structure and content of the rice root-knot nematode (Meloidogyne graminicola).</title>
        <authorList>
            <person name="Phan N.T."/>
            <person name="Danchin E.G.J."/>
            <person name="Klopp C."/>
            <person name="Perfus-Barbeoch L."/>
            <person name="Kozlowski D.K."/>
            <person name="Koutsovoulos G.D."/>
            <person name="Lopez-Roques C."/>
            <person name="Bouchez O."/>
            <person name="Zahm M."/>
            <person name="Besnard G."/>
            <person name="Bellafiore S."/>
        </authorList>
    </citation>
    <scope>NUCLEOTIDE SEQUENCE</scope>
    <source>
        <strain evidence="3">VN-18</strain>
    </source>
</reference>
<evidence type="ECO:0000256" key="1">
    <source>
        <dbReference type="SAM" id="Phobius"/>
    </source>
</evidence>
<dbReference type="OrthoDB" id="5874082at2759"/>
<keyword evidence="1" id="KW-1133">Transmembrane helix</keyword>
<protein>
    <submittedName>
        <fullName evidence="3">Uncharacterized protein</fullName>
    </submittedName>
</protein>